<protein>
    <submittedName>
        <fullName evidence="1">Uncharacterized protein</fullName>
    </submittedName>
</protein>
<reference evidence="2" key="1">
    <citation type="journal article" date="2023" name="Nat. Plants">
        <title>Single-cell RNA sequencing provides a high-resolution roadmap for understanding the multicellular compartmentation of specialized metabolism.</title>
        <authorList>
            <person name="Sun S."/>
            <person name="Shen X."/>
            <person name="Li Y."/>
            <person name="Li Y."/>
            <person name="Wang S."/>
            <person name="Li R."/>
            <person name="Zhang H."/>
            <person name="Shen G."/>
            <person name="Guo B."/>
            <person name="Wei J."/>
            <person name="Xu J."/>
            <person name="St-Pierre B."/>
            <person name="Chen S."/>
            <person name="Sun C."/>
        </authorList>
    </citation>
    <scope>NUCLEOTIDE SEQUENCE [LARGE SCALE GENOMIC DNA]</scope>
</reference>
<sequence>MGAKEESMGKELSNSHEDISMSFSLNPSSLFLDISFEDVELGNFLEDLSRGLILSNVGLNPYDLFLGARSDVRIGNTSIGRNDDGEQPHEQGSVLSICNVPRKAFGNAKKKFLDEKNMKR</sequence>
<accession>A0ACC0CB78</accession>
<comment type="caution">
    <text evidence="1">The sequence shown here is derived from an EMBL/GenBank/DDBJ whole genome shotgun (WGS) entry which is preliminary data.</text>
</comment>
<organism evidence="1 2">
    <name type="scientific">Catharanthus roseus</name>
    <name type="common">Madagascar periwinkle</name>
    <name type="synonym">Vinca rosea</name>
    <dbReference type="NCBI Taxonomy" id="4058"/>
    <lineage>
        <taxon>Eukaryota</taxon>
        <taxon>Viridiplantae</taxon>
        <taxon>Streptophyta</taxon>
        <taxon>Embryophyta</taxon>
        <taxon>Tracheophyta</taxon>
        <taxon>Spermatophyta</taxon>
        <taxon>Magnoliopsida</taxon>
        <taxon>eudicotyledons</taxon>
        <taxon>Gunneridae</taxon>
        <taxon>Pentapetalae</taxon>
        <taxon>asterids</taxon>
        <taxon>lamiids</taxon>
        <taxon>Gentianales</taxon>
        <taxon>Apocynaceae</taxon>
        <taxon>Rauvolfioideae</taxon>
        <taxon>Vinceae</taxon>
        <taxon>Catharanthinae</taxon>
        <taxon>Catharanthus</taxon>
    </lineage>
</organism>
<evidence type="ECO:0000313" key="1">
    <source>
        <dbReference type="EMBL" id="KAI5682140.1"/>
    </source>
</evidence>
<proteinExistence type="predicted"/>
<keyword evidence="2" id="KW-1185">Reference proteome</keyword>
<dbReference type="Proteomes" id="UP001060085">
    <property type="component" value="Linkage Group LG01"/>
</dbReference>
<dbReference type="EMBL" id="CM044701">
    <property type="protein sequence ID" value="KAI5682140.1"/>
    <property type="molecule type" value="Genomic_DNA"/>
</dbReference>
<gene>
    <name evidence="1" type="ORF">M9H77_03368</name>
</gene>
<name>A0ACC0CB78_CATRO</name>
<evidence type="ECO:0000313" key="2">
    <source>
        <dbReference type="Proteomes" id="UP001060085"/>
    </source>
</evidence>